<protein>
    <recommendedName>
        <fullName evidence="3">Lipoprotein</fullName>
    </recommendedName>
</protein>
<evidence type="ECO:0000313" key="2">
    <source>
        <dbReference type="EMBL" id="HEN42431.1"/>
    </source>
</evidence>
<dbReference type="PROSITE" id="PS51257">
    <property type="entry name" value="PROKAR_LIPOPROTEIN"/>
    <property type="match status" value="1"/>
</dbReference>
<accession>A0A831XLY0</accession>
<proteinExistence type="predicted"/>
<comment type="caution">
    <text evidence="2">The sequence shown here is derived from an EMBL/GenBank/DDBJ whole genome shotgun (WGS) entry which is preliminary data.</text>
</comment>
<feature type="chain" id="PRO_5032995012" description="Lipoprotein" evidence="1">
    <location>
        <begin position="29"/>
        <end position="227"/>
    </location>
</feature>
<name>A0A831XLY0_GEOME</name>
<evidence type="ECO:0008006" key="3">
    <source>
        <dbReference type="Google" id="ProtNLM"/>
    </source>
</evidence>
<evidence type="ECO:0000256" key="1">
    <source>
        <dbReference type="SAM" id="SignalP"/>
    </source>
</evidence>
<dbReference type="AlphaFoldDB" id="A0A831XLY0"/>
<gene>
    <name evidence="2" type="ORF">ENQ87_08645</name>
</gene>
<reference evidence="2" key="1">
    <citation type="journal article" date="2020" name="mSystems">
        <title>Genome- and Community-Level Interaction Insights into Carbon Utilization and Element Cycling Functions of Hydrothermarchaeota in Hydrothermal Sediment.</title>
        <authorList>
            <person name="Zhou Z."/>
            <person name="Liu Y."/>
            <person name="Xu W."/>
            <person name="Pan J."/>
            <person name="Luo Z.H."/>
            <person name="Li M."/>
        </authorList>
    </citation>
    <scope>NUCLEOTIDE SEQUENCE [LARGE SCALE GENOMIC DNA]</scope>
    <source>
        <strain evidence="2">SpSt-349</strain>
    </source>
</reference>
<sequence length="227" mass="23195">MEARGIISGTLVVAALLISCLAAAPAQALIVRGTPVTVMNTAPDGGSIPVTGSVGISGTANVNVTNTVPVTGTVGISGPVTVSGAVINSENPDRSPYRERALNITIPVNFVNGIASFPTPEGKRYVIQYVAVSCYTPSASDSFRAILSAYKRTSPSSADIFNIPLPPLQGVAAPFGGYLWNGSANLLVYADPGLAGGSGLNINISHMDFSVEAGCNAYVFGHTVDNP</sequence>
<keyword evidence="1" id="KW-0732">Signal</keyword>
<organism evidence="2">
    <name type="scientific">Geobacter metallireducens</name>
    <dbReference type="NCBI Taxonomy" id="28232"/>
    <lineage>
        <taxon>Bacteria</taxon>
        <taxon>Pseudomonadati</taxon>
        <taxon>Thermodesulfobacteriota</taxon>
        <taxon>Desulfuromonadia</taxon>
        <taxon>Geobacterales</taxon>
        <taxon>Geobacteraceae</taxon>
        <taxon>Geobacter</taxon>
    </lineage>
</organism>
<dbReference type="EMBL" id="DSOV01000039">
    <property type="protein sequence ID" value="HEN42431.1"/>
    <property type="molecule type" value="Genomic_DNA"/>
</dbReference>
<feature type="signal peptide" evidence="1">
    <location>
        <begin position="1"/>
        <end position="28"/>
    </location>
</feature>